<dbReference type="EMBL" id="BDDD01000504">
    <property type="protein sequence ID" value="GAV66868.1"/>
    <property type="molecule type" value="Genomic_DNA"/>
</dbReference>
<proteinExistence type="predicted"/>
<protein>
    <recommendedName>
        <fullName evidence="4">UBN2_3 domain-containing protein</fullName>
    </recommendedName>
</protein>
<accession>A0A1Q3BG02</accession>
<dbReference type="InParanoid" id="A0A1Q3BG02"/>
<dbReference type="AlphaFoldDB" id="A0A1Q3BG02"/>
<evidence type="ECO:0000256" key="1">
    <source>
        <dbReference type="SAM" id="MobiDB-lite"/>
    </source>
</evidence>
<reference evidence="3" key="1">
    <citation type="submission" date="2016-04" db="EMBL/GenBank/DDBJ databases">
        <title>Cephalotus genome sequencing.</title>
        <authorList>
            <person name="Fukushima K."/>
            <person name="Hasebe M."/>
            <person name="Fang X."/>
        </authorList>
    </citation>
    <scope>NUCLEOTIDE SEQUENCE [LARGE SCALE GENOMIC DNA]</scope>
    <source>
        <strain evidence="3">cv. St1</strain>
    </source>
</reference>
<evidence type="ECO:0000313" key="2">
    <source>
        <dbReference type="EMBL" id="GAV66868.1"/>
    </source>
</evidence>
<dbReference type="PANTHER" id="PTHR34222:SF79">
    <property type="entry name" value="RETROVIRUS-RELATED POL POLYPROTEIN FROM TRANSPOSON TNT 1-94"/>
    <property type="match status" value="1"/>
</dbReference>
<comment type="caution">
    <text evidence="2">The sequence shown here is derived from an EMBL/GenBank/DDBJ whole genome shotgun (WGS) entry which is preliminary data.</text>
</comment>
<sequence length="144" mass="15764">MEFEPIRAQILSRKPLPSLEDAFSSIQSEDIRRVAMALPAPQERSALYNGSTIANVVSRGKTSGTQTRSVPVCDYCGKEKHTRDKCWKLPGKPGDKKKPQNSPSIAAHSATIPSLDGQPHAVPVSLQFSSDQMQVLLLLCYVCK</sequence>
<keyword evidence="3" id="KW-1185">Reference proteome</keyword>
<feature type="region of interest" description="Disordered" evidence="1">
    <location>
        <begin position="87"/>
        <end position="113"/>
    </location>
</feature>
<evidence type="ECO:0008006" key="4">
    <source>
        <dbReference type="Google" id="ProtNLM"/>
    </source>
</evidence>
<dbReference type="Proteomes" id="UP000187406">
    <property type="component" value="Unassembled WGS sequence"/>
</dbReference>
<feature type="compositionally biased region" description="Basic and acidic residues" evidence="1">
    <location>
        <begin position="87"/>
        <end position="98"/>
    </location>
</feature>
<name>A0A1Q3BG02_CEPFO</name>
<gene>
    <name evidence="2" type="ORF">CFOL_v3_10378</name>
</gene>
<evidence type="ECO:0000313" key="3">
    <source>
        <dbReference type="Proteomes" id="UP000187406"/>
    </source>
</evidence>
<organism evidence="2 3">
    <name type="scientific">Cephalotus follicularis</name>
    <name type="common">Albany pitcher plant</name>
    <dbReference type="NCBI Taxonomy" id="3775"/>
    <lineage>
        <taxon>Eukaryota</taxon>
        <taxon>Viridiplantae</taxon>
        <taxon>Streptophyta</taxon>
        <taxon>Embryophyta</taxon>
        <taxon>Tracheophyta</taxon>
        <taxon>Spermatophyta</taxon>
        <taxon>Magnoliopsida</taxon>
        <taxon>eudicotyledons</taxon>
        <taxon>Gunneridae</taxon>
        <taxon>Pentapetalae</taxon>
        <taxon>rosids</taxon>
        <taxon>fabids</taxon>
        <taxon>Oxalidales</taxon>
        <taxon>Cephalotaceae</taxon>
        <taxon>Cephalotus</taxon>
    </lineage>
</organism>
<dbReference type="PANTHER" id="PTHR34222">
    <property type="entry name" value="GAG_PRE-INTEGRS DOMAIN-CONTAINING PROTEIN"/>
    <property type="match status" value="1"/>
</dbReference>